<evidence type="ECO:0000256" key="17">
    <source>
        <dbReference type="ARBA" id="ARBA00023237"/>
    </source>
</evidence>
<keyword evidence="10 19" id="KW-0479">Metal-binding</keyword>
<feature type="compositionally biased region" description="Polar residues" evidence="21">
    <location>
        <begin position="23"/>
        <end position="34"/>
    </location>
</feature>
<sequence length="322" mass="36802">MKWLLVLILFSPSLLWAAESKASADQQSVNAQSDTSDDSTPEEPTVPEPISERAKKAHGLMQQRVQQEQATANNPFVLTPYKPNYFLPFNYNPHPVSRAFLGDKNSTDDLKDVEFKFQFSFKVPVLYDVVGKNSSLWVAYTQLSYWQAYNSSISAPFRDTNYEPEMFLMTEPKKGLFGIKPTYVSYGIVHQSNGQSTALSRSWNRIYVNFLFQTENTVYSIKPWYRIPENAADDDNPDIEKYLGYGELTMVHTVDDYTFDMTLRNNLRTSSNKGSVQLGFTFPLWGKSRGYIQYFNGYGDSLLDYNHSSQTLGVGIMLTSWL</sequence>
<evidence type="ECO:0000313" key="23">
    <source>
        <dbReference type="Proteomes" id="UP000092544"/>
    </source>
</evidence>
<dbReference type="InterPro" id="IPR036541">
    <property type="entry name" value="PLipase_A1_sf"/>
</dbReference>
<dbReference type="PANTHER" id="PTHR40457:SF1">
    <property type="entry name" value="PHOSPHOLIPASE A1"/>
    <property type="match status" value="1"/>
</dbReference>
<keyword evidence="16" id="KW-0472">Membrane</keyword>
<evidence type="ECO:0000313" key="22">
    <source>
        <dbReference type="EMBL" id="SBS35591.1"/>
    </source>
</evidence>
<evidence type="ECO:0000256" key="8">
    <source>
        <dbReference type="ARBA" id="ARBA00022452"/>
    </source>
</evidence>
<keyword evidence="23" id="KW-1185">Reference proteome</keyword>
<organism evidence="22 23">
    <name type="scientific">Marinomonas spartinae</name>
    <dbReference type="NCBI Taxonomy" id="1792290"/>
    <lineage>
        <taxon>Bacteria</taxon>
        <taxon>Pseudomonadati</taxon>
        <taxon>Pseudomonadota</taxon>
        <taxon>Gammaproteobacteria</taxon>
        <taxon>Oceanospirillales</taxon>
        <taxon>Oceanospirillaceae</taxon>
        <taxon>Marinomonas</taxon>
    </lineage>
</organism>
<keyword evidence="8" id="KW-1134">Transmembrane beta strand</keyword>
<dbReference type="Gene3D" id="2.40.230.10">
    <property type="entry name" value="Phospholipase A1"/>
    <property type="match status" value="1"/>
</dbReference>
<evidence type="ECO:0000256" key="13">
    <source>
        <dbReference type="ARBA" id="ARBA00022837"/>
    </source>
</evidence>
<evidence type="ECO:0000256" key="15">
    <source>
        <dbReference type="ARBA" id="ARBA00023098"/>
    </source>
</evidence>
<evidence type="ECO:0000256" key="19">
    <source>
        <dbReference type="PIRSR" id="PIRSR603187-2"/>
    </source>
</evidence>
<keyword evidence="9" id="KW-0812">Transmembrane</keyword>
<protein>
    <recommendedName>
        <fullName evidence="7 20">Phospholipase A1</fullName>
        <ecNumber evidence="5 20">3.1.1.32</ecNumber>
        <ecNumber evidence="6 20">3.1.1.4</ecNumber>
    </recommendedName>
    <alternativeName>
        <fullName evidence="20">Phosphatidylcholine 1-acylhydrolase</fullName>
    </alternativeName>
</protein>
<comment type="catalytic activity">
    <reaction evidence="2 20">
        <text>a 1,2-diacyl-sn-glycero-3-phosphocholine + H2O = a 1-acyl-sn-glycero-3-phosphocholine + a fatty acid + H(+)</text>
        <dbReference type="Rhea" id="RHEA:15801"/>
        <dbReference type="ChEBI" id="CHEBI:15377"/>
        <dbReference type="ChEBI" id="CHEBI:15378"/>
        <dbReference type="ChEBI" id="CHEBI:28868"/>
        <dbReference type="ChEBI" id="CHEBI:57643"/>
        <dbReference type="ChEBI" id="CHEBI:58168"/>
        <dbReference type="EC" id="3.1.1.4"/>
    </reaction>
</comment>
<dbReference type="InterPro" id="IPR003187">
    <property type="entry name" value="PLipase_A1"/>
</dbReference>
<dbReference type="Pfam" id="PF02253">
    <property type="entry name" value="PLA1"/>
    <property type="match status" value="1"/>
</dbReference>
<feature type="chain" id="PRO_5019611156" description="Phospholipase A1" evidence="20">
    <location>
        <begin position="18"/>
        <end position="322"/>
    </location>
</feature>
<dbReference type="OrthoDB" id="188433at2"/>
<evidence type="ECO:0000256" key="11">
    <source>
        <dbReference type="ARBA" id="ARBA00022729"/>
    </source>
</evidence>
<keyword evidence="13 19" id="KW-0106">Calcium</keyword>
<comment type="subunit">
    <text evidence="4 20">Homodimer; dimerization is reversible, and the dimeric form is the active one.</text>
</comment>
<accession>A0A1A8TQY2</accession>
<feature type="active site" description="Nucleophile" evidence="18">
    <location>
        <position position="192"/>
    </location>
</feature>
<feature type="region of interest" description="Disordered" evidence="21">
    <location>
        <begin position="23"/>
        <end position="49"/>
    </location>
</feature>
<evidence type="ECO:0000256" key="3">
    <source>
        <dbReference type="ARBA" id="ARBA00010525"/>
    </source>
</evidence>
<evidence type="ECO:0000256" key="18">
    <source>
        <dbReference type="PIRSR" id="PIRSR603187-1"/>
    </source>
</evidence>
<dbReference type="AlphaFoldDB" id="A0A1A8TQY2"/>
<evidence type="ECO:0000256" key="12">
    <source>
        <dbReference type="ARBA" id="ARBA00022801"/>
    </source>
</evidence>
<dbReference type="GO" id="GO:0008970">
    <property type="term" value="F:phospholipase A1 activity"/>
    <property type="evidence" value="ECO:0007669"/>
    <property type="project" value="UniProtKB-EC"/>
</dbReference>
<reference evidence="22 23" key="1">
    <citation type="submission" date="2016-06" db="EMBL/GenBank/DDBJ databases">
        <authorList>
            <person name="Kjaerup R.B."/>
            <person name="Dalgaard T.S."/>
            <person name="Juul-Madsen H.R."/>
        </authorList>
    </citation>
    <scope>NUCLEOTIDE SEQUENCE [LARGE SCALE GENOMIC DNA]</scope>
    <source>
        <strain evidence="22 23">CECT 8886</strain>
    </source>
</reference>
<dbReference type="EC" id="3.1.1.4" evidence="6 20"/>
<comment type="cofactor">
    <cofactor evidence="20">
        <name>Ca(2+)</name>
        <dbReference type="ChEBI" id="CHEBI:29108"/>
    </cofactor>
    <text evidence="20">Binds 1 Ca(2+) ion per monomer. In the dimeric form the Ca(2+) is bound by different amino acids with binding of each Ca(2+) shared with ligands coming from each monomer. The Ca(2+) ion may have a role in catalysis.</text>
</comment>
<evidence type="ECO:0000256" key="20">
    <source>
        <dbReference type="RuleBase" id="RU366027"/>
    </source>
</evidence>
<evidence type="ECO:0000256" key="14">
    <source>
        <dbReference type="ARBA" id="ARBA00022963"/>
    </source>
</evidence>
<dbReference type="CDD" id="cd00541">
    <property type="entry name" value="OMPLA"/>
    <property type="match status" value="1"/>
</dbReference>
<dbReference type="GO" id="GO:0009279">
    <property type="term" value="C:cell outer membrane"/>
    <property type="evidence" value="ECO:0007669"/>
    <property type="project" value="UniProtKB-SubCell"/>
</dbReference>
<evidence type="ECO:0000256" key="1">
    <source>
        <dbReference type="ARBA" id="ARBA00000111"/>
    </source>
</evidence>
<dbReference type="GO" id="GO:0005509">
    <property type="term" value="F:calcium ion binding"/>
    <property type="evidence" value="ECO:0007669"/>
    <property type="project" value="TreeGrafter"/>
</dbReference>
<dbReference type="STRING" id="1792290.MSP8886_03418"/>
<dbReference type="RefSeq" id="WP_067018627.1">
    <property type="nucleotide sequence ID" value="NZ_FLOB01000010.1"/>
</dbReference>
<gene>
    <name evidence="22" type="primary">pldA</name>
    <name evidence="22" type="ORF">MSP8886_03418</name>
</gene>
<dbReference type="GO" id="GO:0016042">
    <property type="term" value="P:lipid catabolic process"/>
    <property type="evidence" value="ECO:0007669"/>
    <property type="project" value="UniProtKB-KW"/>
</dbReference>
<evidence type="ECO:0000256" key="6">
    <source>
        <dbReference type="ARBA" id="ARBA00013278"/>
    </source>
</evidence>
<dbReference type="EMBL" id="FLOB01000010">
    <property type="protein sequence ID" value="SBS35591.1"/>
    <property type="molecule type" value="Genomic_DNA"/>
</dbReference>
<keyword evidence="11 20" id="KW-0732">Signal</keyword>
<comment type="function">
    <text evidence="20">Hydrolysis of phosphatidylcholine with phospholipase A2 (EC 3.1.1.4) and phospholipase A1 (EC 3.1.1.32) activities.</text>
</comment>
<evidence type="ECO:0000256" key="4">
    <source>
        <dbReference type="ARBA" id="ARBA00011702"/>
    </source>
</evidence>
<feature type="active site" description="Proton acceptor" evidence="18">
    <location>
        <position position="190"/>
    </location>
</feature>
<keyword evidence="14 20" id="KW-0442">Lipid degradation</keyword>
<name>A0A1A8TQY2_9GAMM</name>
<dbReference type="SUPFAM" id="SSF56931">
    <property type="entry name" value="Outer membrane phospholipase A (OMPLA)"/>
    <property type="match status" value="1"/>
</dbReference>
<keyword evidence="15 20" id="KW-0443">Lipid metabolism</keyword>
<dbReference type="PANTHER" id="PTHR40457">
    <property type="entry name" value="PHOSPHOLIPASE A1"/>
    <property type="match status" value="1"/>
</dbReference>
<dbReference type="GO" id="GO:0004623">
    <property type="term" value="F:phospholipase A2 activity"/>
    <property type="evidence" value="ECO:0007669"/>
    <property type="project" value="UniProtKB-EC"/>
</dbReference>
<evidence type="ECO:0000256" key="2">
    <source>
        <dbReference type="ARBA" id="ARBA00001604"/>
    </source>
</evidence>
<keyword evidence="17 20" id="KW-0998">Cell outer membrane</keyword>
<evidence type="ECO:0000256" key="16">
    <source>
        <dbReference type="ARBA" id="ARBA00023136"/>
    </source>
</evidence>
<evidence type="ECO:0000256" key="10">
    <source>
        <dbReference type="ARBA" id="ARBA00022723"/>
    </source>
</evidence>
<dbReference type="PRINTS" id="PR01486">
    <property type="entry name" value="PHPHLIPASEA1"/>
</dbReference>
<feature type="binding site" description="in dimeric form" evidence="19">
    <location>
        <position position="154"/>
    </location>
    <ligand>
        <name>Ca(2+)</name>
        <dbReference type="ChEBI" id="CHEBI:29108"/>
        <label>1</label>
    </ligand>
</feature>
<evidence type="ECO:0000256" key="5">
    <source>
        <dbReference type="ARBA" id="ARBA00013179"/>
    </source>
</evidence>
<dbReference type="EC" id="3.1.1.32" evidence="5 20"/>
<comment type="similarity">
    <text evidence="3 20">Belongs to the phospholipase A1 family.</text>
</comment>
<feature type="signal peptide" evidence="20">
    <location>
        <begin position="1"/>
        <end position="17"/>
    </location>
</feature>
<evidence type="ECO:0000256" key="7">
    <source>
        <dbReference type="ARBA" id="ARBA00021726"/>
    </source>
</evidence>
<dbReference type="Proteomes" id="UP000092544">
    <property type="component" value="Unassembled WGS sequence"/>
</dbReference>
<keyword evidence="12 20" id="KW-0378">Hydrolase</keyword>
<feature type="binding site" description="in dimeric form" evidence="19">
    <location>
        <position position="235"/>
    </location>
    <ligand>
        <name>Ca(2+)</name>
        <dbReference type="ChEBI" id="CHEBI:29108"/>
        <label>1</label>
    </ligand>
</feature>
<comment type="catalytic activity">
    <reaction evidence="1 20">
        <text>a 1,2-diacyl-sn-glycero-3-phosphocholine + H2O = a 2-acyl-sn-glycero-3-phosphocholine + a fatty acid + H(+)</text>
        <dbReference type="Rhea" id="RHEA:18689"/>
        <dbReference type="ChEBI" id="CHEBI:15377"/>
        <dbReference type="ChEBI" id="CHEBI:15378"/>
        <dbReference type="ChEBI" id="CHEBI:28868"/>
        <dbReference type="ChEBI" id="CHEBI:57643"/>
        <dbReference type="ChEBI" id="CHEBI:57875"/>
        <dbReference type="EC" id="3.1.1.32"/>
    </reaction>
</comment>
<evidence type="ECO:0000256" key="21">
    <source>
        <dbReference type="SAM" id="MobiDB-lite"/>
    </source>
</evidence>
<feature type="binding site" description="in dimeric form" evidence="19">
    <location>
        <position position="200"/>
    </location>
    <ligand>
        <name>Ca(2+)</name>
        <dbReference type="ChEBI" id="CHEBI:29108"/>
        <label>1</label>
    </ligand>
</feature>
<comment type="subcellular location">
    <subcellularLocation>
        <location evidence="20">Cell outer membrane</location>
        <topology evidence="20">Multi-pass membrane protein</topology>
    </subcellularLocation>
    <text evidence="20">One of the very few enzymes located there.</text>
</comment>
<proteinExistence type="inferred from homology"/>
<evidence type="ECO:0000256" key="9">
    <source>
        <dbReference type="ARBA" id="ARBA00022692"/>
    </source>
</evidence>